<organism evidence="4 5">
    <name type="scientific">Cymbomonas tetramitiformis</name>
    <dbReference type="NCBI Taxonomy" id="36881"/>
    <lineage>
        <taxon>Eukaryota</taxon>
        <taxon>Viridiplantae</taxon>
        <taxon>Chlorophyta</taxon>
        <taxon>Pyramimonadophyceae</taxon>
        <taxon>Pyramimonadales</taxon>
        <taxon>Pyramimonadaceae</taxon>
        <taxon>Cymbomonas</taxon>
    </lineage>
</organism>
<keyword evidence="1" id="KW-0156">Chromatin regulator</keyword>
<evidence type="ECO:0000256" key="1">
    <source>
        <dbReference type="ARBA" id="ARBA00022853"/>
    </source>
</evidence>
<evidence type="ECO:0000256" key="2">
    <source>
        <dbReference type="SAM" id="MobiDB-lite"/>
    </source>
</evidence>
<dbReference type="SMART" id="SM01408">
    <property type="entry name" value="ING"/>
    <property type="match status" value="1"/>
</dbReference>
<dbReference type="Pfam" id="PF12998">
    <property type="entry name" value="ING"/>
    <property type="match status" value="1"/>
</dbReference>
<evidence type="ECO:0000313" key="5">
    <source>
        <dbReference type="Proteomes" id="UP001190700"/>
    </source>
</evidence>
<keyword evidence="5" id="KW-1185">Reference proteome</keyword>
<feature type="region of interest" description="Disordered" evidence="2">
    <location>
        <begin position="126"/>
        <end position="148"/>
    </location>
</feature>
<dbReference type="GO" id="GO:0005634">
    <property type="term" value="C:nucleus"/>
    <property type="evidence" value="ECO:0007669"/>
    <property type="project" value="TreeGrafter"/>
</dbReference>
<gene>
    <name evidence="4" type="ORF">CYMTET_8916</name>
</gene>
<evidence type="ECO:0000259" key="3">
    <source>
        <dbReference type="SMART" id="SM01408"/>
    </source>
</evidence>
<proteinExistence type="predicted"/>
<dbReference type="AlphaFoldDB" id="A0AAE0LFJ2"/>
<name>A0AAE0LFJ2_9CHLO</name>
<evidence type="ECO:0000313" key="4">
    <source>
        <dbReference type="EMBL" id="KAK3283383.1"/>
    </source>
</evidence>
<feature type="domain" description="Inhibitor of growth protein N-terminal histone-binding" evidence="3">
    <location>
        <begin position="10"/>
        <end position="118"/>
    </location>
</feature>
<dbReference type="InterPro" id="IPR028651">
    <property type="entry name" value="ING_fam"/>
</dbReference>
<dbReference type="GO" id="GO:0006325">
    <property type="term" value="P:chromatin organization"/>
    <property type="evidence" value="ECO:0007669"/>
    <property type="project" value="UniProtKB-KW"/>
</dbReference>
<comment type="caution">
    <text evidence="4">The sequence shown here is derived from an EMBL/GenBank/DDBJ whole genome shotgun (WGS) entry which is preliminary data.</text>
</comment>
<accession>A0AAE0LFJ2</accession>
<dbReference type="EMBL" id="LGRX02002819">
    <property type="protein sequence ID" value="KAK3283383.1"/>
    <property type="molecule type" value="Genomic_DNA"/>
</dbReference>
<dbReference type="Proteomes" id="UP001190700">
    <property type="component" value="Unassembled WGS sequence"/>
</dbReference>
<protein>
    <recommendedName>
        <fullName evidence="3">Inhibitor of growth protein N-terminal histone-binding domain-containing protein</fullName>
    </recommendedName>
</protein>
<dbReference type="Gene3D" id="6.10.140.1740">
    <property type="match status" value="1"/>
</dbReference>
<dbReference type="PANTHER" id="PTHR10333">
    <property type="entry name" value="INHIBITOR OF GROWTH PROTEIN"/>
    <property type="match status" value="1"/>
</dbReference>
<reference evidence="4 5" key="1">
    <citation type="journal article" date="2015" name="Genome Biol. Evol.">
        <title>Comparative Genomics of a Bacterivorous Green Alga Reveals Evolutionary Causalities and Consequences of Phago-Mixotrophic Mode of Nutrition.</title>
        <authorList>
            <person name="Burns J.A."/>
            <person name="Paasch A."/>
            <person name="Narechania A."/>
            <person name="Kim E."/>
        </authorList>
    </citation>
    <scope>NUCLEOTIDE SEQUENCE [LARGE SCALE GENOMIC DNA]</scope>
    <source>
        <strain evidence="4 5">PLY_AMNH</strain>
    </source>
</reference>
<dbReference type="InterPro" id="IPR024610">
    <property type="entry name" value="ING_N_histone-binding"/>
</dbReference>
<sequence length="148" mass="16185">MALTGQPSTYLERCVDGLVALPCDLQRLLSLLKDIDDRCEVLRAQVQKQVDYCVSLPSQSSRNTTPDQSSQVAELRIQIEKDQKALAFLATEKLMVAQQAMNTVKGHVSRVDSELAVFSEDLQAQAGDLPFEPPPGKSFSAYGTGLQS</sequence>
<dbReference type="PANTHER" id="PTHR10333:SF42">
    <property type="entry name" value="INHIBITOR OF GROWTH PROTEIN 5"/>
    <property type="match status" value="1"/>
</dbReference>